<name>A0ABQ5WWK7_9PROT</name>
<sequence length="64" mass="7074">MPFGAHNAGARENAEVRRHRVLRHVELASNFASSQAGWFVADKQTEHVEARTLSERPKGGNGSF</sequence>
<organism evidence="1 2">
    <name type="scientific">Gluconobacter kondonii</name>
    <dbReference type="NCBI Taxonomy" id="941463"/>
    <lineage>
        <taxon>Bacteria</taxon>
        <taxon>Pseudomonadati</taxon>
        <taxon>Pseudomonadota</taxon>
        <taxon>Alphaproteobacteria</taxon>
        <taxon>Acetobacterales</taxon>
        <taxon>Acetobacteraceae</taxon>
        <taxon>Gluconobacter</taxon>
    </lineage>
</organism>
<comment type="caution">
    <text evidence="1">The sequence shown here is derived from an EMBL/GenBank/DDBJ whole genome shotgun (WGS) entry which is preliminary data.</text>
</comment>
<evidence type="ECO:0000313" key="2">
    <source>
        <dbReference type="Proteomes" id="UP001156629"/>
    </source>
</evidence>
<protein>
    <submittedName>
        <fullName evidence="1">Uncharacterized protein</fullName>
    </submittedName>
</protein>
<accession>A0ABQ5WWK7</accession>
<dbReference type="EMBL" id="BSNV01000053">
    <property type="protein sequence ID" value="GLQ67427.1"/>
    <property type="molecule type" value="Genomic_DNA"/>
</dbReference>
<keyword evidence="2" id="KW-1185">Reference proteome</keyword>
<dbReference type="Proteomes" id="UP001156629">
    <property type="component" value="Unassembled WGS sequence"/>
</dbReference>
<evidence type="ECO:0000313" key="1">
    <source>
        <dbReference type="EMBL" id="GLQ67427.1"/>
    </source>
</evidence>
<reference evidence="2" key="1">
    <citation type="journal article" date="2019" name="Int. J. Syst. Evol. Microbiol.">
        <title>The Global Catalogue of Microorganisms (GCM) 10K type strain sequencing project: providing services to taxonomists for standard genome sequencing and annotation.</title>
        <authorList>
            <consortium name="The Broad Institute Genomics Platform"/>
            <consortium name="The Broad Institute Genome Sequencing Center for Infectious Disease"/>
            <person name="Wu L."/>
            <person name="Ma J."/>
        </authorList>
    </citation>
    <scope>NUCLEOTIDE SEQUENCE [LARGE SCALE GENOMIC DNA]</scope>
    <source>
        <strain evidence="2">NBRC 3266</strain>
    </source>
</reference>
<gene>
    <name evidence="1" type="ORF">GCM10007870_30120</name>
</gene>
<proteinExistence type="predicted"/>